<protein>
    <submittedName>
        <fullName evidence="1">Uncharacterized protein</fullName>
    </submittedName>
</protein>
<evidence type="ECO:0000313" key="2">
    <source>
        <dbReference type="Proteomes" id="UP000061603"/>
    </source>
</evidence>
<organism evidence="1 2">
    <name type="scientific">Rugosibacter aromaticivorans</name>
    <dbReference type="NCBI Taxonomy" id="1565605"/>
    <lineage>
        <taxon>Bacteria</taxon>
        <taxon>Pseudomonadati</taxon>
        <taxon>Pseudomonadota</taxon>
        <taxon>Betaproteobacteria</taxon>
        <taxon>Nitrosomonadales</taxon>
        <taxon>Sterolibacteriaceae</taxon>
        <taxon>Rugosibacter</taxon>
    </lineage>
</organism>
<proteinExistence type="predicted"/>
<sequence length="160" mass="16082">MERVIAGRFQAKDGADAVSALIAQYIDTADICIFHNNPPGQHDAFVVGGDEDEDPGAEGAKGAGKSAASTAVAAGLTARTIGTSGGPVVALAAAATGACVGSLASVLDGLGNHDGKPRAPERRSSGVMLSVRIAKPENEKRVIATLRAEGAVDIEEAYGE</sequence>
<accession>A0A0C5J2D4</accession>
<evidence type="ECO:0000313" key="1">
    <source>
        <dbReference type="EMBL" id="AJP49212.1"/>
    </source>
</evidence>
<gene>
    <name evidence="1" type="ORF">PG1C_13795</name>
</gene>
<dbReference type="HOGENOM" id="CLU_097521_0_0_4"/>
<name>A0A0C5J2D4_9PROT</name>
<dbReference type="STRING" id="1565605.PG1C_13795"/>
<reference evidence="1 2" key="1">
    <citation type="journal article" date="2015" name="Genome Announc.">
        <title>Complete Genome Sequence of a Novel Bacterium within the Family Rhodocyclaceae That Degrades Polycyclic Aromatic Hydrocarbons.</title>
        <authorList>
            <person name="Singleton D.R."/>
            <person name="Dickey A.N."/>
            <person name="Scholl E.H."/>
            <person name="Wright F.A."/>
            <person name="Aitken M.D."/>
        </authorList>
    </citation>
    <scope>NUCLEOTIDE SEQUENCE [LARGE SCALE GENOMIC DNA]</scope>
    <source>
        <strain evidence="2">PG1-Ca6</strain>
    </source>
</reference>
<dbReference type="EMBL" id="CP010554">
    <property type="protein sequence ID" value="AJP49212.1"/>
    <property type="molecule type" value="Genomic_DNA"/>
</dbReference>
<dbReference type="AlphaFoldDB" id="A0A0C5J2D4"/>
<keyword evidence="2" id="KW-1185">Reference proteome</keyword>
<dbReference type="RefSeq" id="WP_202635334.1">
    <property type="nucleotide sequence ID" value="NZ_CP010554.1"/>
</dbReference>
<dbReference type="KEGG" id="rbu:PG1C_13795"/>
<dbReference type="Proteomes" id="UP000061603">
    <property type="component" value="Chromosome"/>
</dbReference>